<dbReference type="Gene3D" id="3.30.465.10">
    <property type="match status" value="1"/>
</dbReference>
<dbReference type="InterPro" id="IPR016169">
    <property type="entry name" value="FAD-bd_PCMH_sub2"/>
</dbReference>
<dbReference type="InterPro" id="IPR036318">
    <property type="entry name" value="FAD-bd_PCMH-like_sf"/>
</dbReference>
<dbReference type="CDD" id="cd04590">
    <property type="entry name" value="CBS_pair_CorC_HlyC_assoc"/>
    <property type="match status" value="1"/>
</dbReference>
<evidence type="ECO:0000256" key="3">
    <source>
        <dbReference type="ARBA" id="ARBA00022692"/>
    </source>
</evidence>
<proteinExistence type="inferred from homology"/>
<dbReference type="InterPro" id="IPR000644">
    <property type="entry name" value="CBS_dom"/>
</dbReference>
<feature type="transmembrane region" description="Helical" evidence="10">
    <location>
        <begin position="91"/>
        <end position="110"/>
    </location>
</feature>
<dbReference type="EMBL" id="AP024849">
    <property type="protein sequence ID" value="BCZ49272.1"/>
    <property type="molecule type" value="Genomic_DNA"/>
</dbReference>
<evidence type="ECO:0000256" key="9">
    <source>
        <dbReference type="PROSITE-ProRule" id="PRU01193"/>
    </source>
</evidence>
<evidence type="ECO:0000256" key="4">
    <source>
        <dbReference type="ARBA" id="ARBA00022737"/>
    </source>
</evidence>
<feature type="transmembrane region" description="Helical" evidence="10">
    <location>
        <begin position="131"/>
        <end position="153"/>
    </location>
</feature>
<dbReference type="PANTHER" id="PTHR22777:SF17">
    <property type="entry name" value="UPF0053 PROTEIN SLL0260"/>
    <property type="match status" value="1"/>
</dbReference>
<keyword evidence="14" id="KW-1185">Reference proteome</keyword>
<dbReference type="SUPFAM" id="SSF54631">
    <property type="entry name" value="CBS-domain pair"/>
    <property type="match status" value="1"/>
</dbReference>
<evidence type="ECO:0000313" key="14">
    <source>
        <dbReference type="Proteomes" id="UP000824633"/>
    </source>
</evidence>
<evidence type="ECO:0000256" key="5">
    <source>
        <dbReference type="ARBA" id="ARBA00022989"/>
    </source>
</evidence>
<evidence type="ECO:0000313" key="13">
    <source>
        <dbReference type="EMBL" id="BCZ49272.1"/>
    </source>
</evidence>
<dbReference type="RefSeq" id="WP_224035465.1">
    <property type="nucleotide sequence ID" value="NZ_AP024849.1"/>
</dbReference>
<feature type="domain" description="CNNM transmembrane" evidence="12">
    <location>
        <begin position="1"/>
        <end position="189"/>
    </location>
</feature>
<keyword evidence="5 9" id="KW-1133">Transmembrane helix</keyword>
<keyword evidence="6 8" id="KW-0129">CBS domain</keyword>
<evidence type="ECO:0000256" key="1">
    <source>
        <dbReference type="ARBA" id="ARBA00004141"/>
    </source>
</evidence>
<gene>
    <name evidence="13" type="ORF">psyc5s11_53390</name>
</gene>
<dbReference type="PANTHER" id="PTHR22777">
    <property type="entry name" value="HEMOLYSIN-RELATED"/>
    <property type="match status" value="1"/>
</dbReference>
<feature type="domain" description="CBS" evidence="11">
    <location>
        <begin position="272"/>
        <end position="329"/>
    </location>
</feature>
<dbReference type="InterPro" id="IPR005170">
    <property type="entry name" value="Transptr-assoc_dom"/>
</dbReference>
<organism evidence="13 14">
    <name type="scientific">Clostridium gelidum</name>
    <dbReference type="NCBI Taxonomy" id="704125"/>
    <lineage>
        <taxon>Bacteria</taxon>
        <taxon>Bacillati</taxon>
        <taxon>Bacillota</taxon>
        <taxon>Clostridia</taxon>
        <taxon>Eubacteriales</taxon>
        <taxon>Clostridiaceae</taxon>
        <taxon>Clostridium</taxon>
    </lineage>
</organism>
<dbReference type="Proteomes" id="UP000824633">
    <property type="component" value="Chromosome"/>
</dbReference>
<evidence type="ECO:0000256" key="2">
    <source>
        <dbReference type="ARBA" id="ARBA00006337"/>
    </source>
</evidence>
<dbReference type="SUPFAM" id="SSF56176">
    <property type="entry name" value="FAD-binding/transporter-associated domain-like"/>
    <property type="match status" value="1"/>
</dbReference>
<comment type="subcellular location">
    <subcellularLocation>
        <location evidence="1">Membrane</location>
        <topology evidence="1">Multi-pass membrane protein</topology>
    </subcellularLocation>
</comment>
<reference evidence="14" key="1">
    <citation type="submission" date="2021-07" db="EMBL/GenBank/DDBJ databases">
        <title>Complete genome sequencing of a Clostridium isolate.</title>
        <authorList>
            <person name="Ueki A."/>
            <person name="Tonouchi A."/>
        </authorList>
    </citation>
    <scope>NUCLEOTIDE SEQUENCE [LARGE SCALE GENOMIC DNA]</scope>
    <source>
        <strain evidence="14">C5S11</strain>
    </source>
</reference>
<evidence type="ECO:0000256" key="6">
    <source>
        <dbReference type="ARBA" id="ARBA00023122"/>
    </source>
</evidence>
<protein>
    <submittedName>
        <fullName evidence="13">Membrane protein</fullName>
    </submittedName>
</protein>
<evidence type="ECO:0000259" key="12">
    <source>
        <dbReference type="PROSITE" id="PS51846"/>
    </source>
</evidence>
<keyword evidence="4" id="KW-0677">Repeat</keyword>
<accession>A0ABN6J4V2</accession>
<evidence type="ECO:0000256" key="7">
    <source>
        <dbReference type="ARBA" id="ARBA00023136"/>
    </source>
</evidence>
<keyword evidence="7 9" id="KW-0472">Membrane</keyword>
<feature type="domain" description="CBS" evidence="11">
    <location>
        <begin position="208"/>
        <end position="269"/>
    </location>
</feature>
<dbReference type="Pfam" id="PF01595">
    <property type="entry name" value="CNNM"/>
    <property type="match status" value="1"/>
</dbReference>
<feature type="transmembrane region" description="Helical" evidence="10">
    <location>
        <begin position="61"/>
        <end position="85"/>
    </location>
</feature>
<evidence type="ECO:0000256" key="8">
    <source>
        <dbReference type="PROSITE-ProRule" id="PRU00703"/>
    </source>
</evidence>
<comment type="similarity">
    <text evidence="2">Belongs to the UPF0053 family.</text>
</comment>
<keyword evidence="3 9" id="KW-0812">Transmembrane</keyword>
<dbReference type="Gene3D" id="3.10.580.10">
    <property type="entry name" value="CBS-domain"/>
    <property type="match status" value="1"/>
</dbReference>
<dbReference type="Pfam" id="PF03471">
    <property type="entry name" value="CorC_HlyC"/>
    <property type="match status" value="1"/>
</dbReference>
<evidence type="ECO:0000259" key="11">
    <source>
        <dbReference type="PROSITE" id="PS51371"/>
    </source>
</evidence>
<name>A0ABN6J4V2_9CLOT</name>
<dbReference type="PROSITE" id="PS51846">
    <property type="entry name" value="CNNM"/>
    <property type="match status" value="1"/>
</dbReference>
<dbReference type="InterPro" id="IPR002550">
    <property type="entry name" value="CNNM"/>
</dbReference>
<dbReference type="SMART" id="SM01091">
    <property type="entry name" value="CorC_HlyC"/>
    <property type="match status" value="1"/>
</dbReference>
<dbReference type="InterPro" id="IPR044751">
    <property type="entry name" value="Ion_transp-like_CBS"/>
</dbReference>
<dbReference type="PROSITE" id="PS51371">
    <property type="entry name" value="CBS"/>
    <property type="match status" value="2"/>
</dbReference>
<sequence length="425" mass="47913">MDPNYTWQIISLVVLIALSSFFSMSETALMSLSQIRLRHMVEEEVTGAELVEKLTKDPNRLLGTILIGNNVVIIGATAMATVLATDIFGNRGVGIATGIITVLVLIFGEITPKSIAKQKSEAIALRVARPIGFLVIIFKPLVYIIIAISSMFIRILGGDPSGEKSFITHEELKTMVGVSEQEGVLENDEKEMIFNVFEFADLQVKDVMVQRVDIISVDKEVSYDAVMDVIKNEQFSRIPVYNQTIDNIIGVLNIKDLATIENLRANFNISKYIREPFYTFEFKKIVELLKEMKKTRNHIAIVLDEYGGTVGLVTIEDLVEEIVGEIEDEYDEEKNPVEFIKENEYVVEGSLRLHDISDLIGINIDSEEFDSVGGLMIEDLGRMPEEQEEVIVNNIRFIAEEIEKNRIKKVRMIINIEESKVANDM</sequence>
<dbReference type="Pfam" id="PF00571">
    <property type="entry name" value="CBS"/>
    <property type="match status" value="2"/>
</dbReference>
<dbReference type="InterPro" id="IPR046342">
    <property type="entry name" value="CBS_dom_sf"/>
</dbReference>
<feature type="transmembrane region" description="Helical" evidence="10">
    <location>
        <begin position="6"/>
        <end position="30"/>
    </location>
</feature>
<evidence type="ECO:0000256" key="10">
    <source>
        <dbReference type="SAM" id="Phobius"/>
    </source>
</evidence>